<keyword evidence="1" id="KW-0812">Transmembrane</keyword>
<evidence type="ECO:0000313" key="2">
    <source>
        <dbReference type="EMBL" id="STX37013.1"/>
    </source>
</evidence>
<name>A0A378IPN4_9GAMM</name>
<feature type="transmembrane region" description="Helical" evidence="1">
    <location>
        <begin position="582"/>
        <end position="604"/>
    </location>
</feature>
<evidence type="ECO:0000256" key="1">
    <source>
        <dbReference type="SAM" id="Phobius"/>
    </source>
</evidence>
<feature type="transmembrane region" description="Helical" evidence="1">
    <location>
        <begin position="610"/>
        <end position="634"/>
    </location>
</feature>
<protein>
    <submittedName>
        <fullName evidence="2">Uncharacterized protein</fullName>
    </submittedName>
</protein>
<keyword evidence="1" id="KW-1133">Transmembrane helix</keyword>
<dbReference type="Proteomes" id="UP000254033">
    <property type="component" value="Unassembled WGS sequence"/>
</dbReference>
<dbReference type="RefSeq" id="WP_115174263.1">
    <property type="nucleotide sequence ID" value="NZ_UGNY01000001.1"/>
</dbReference>
<proteinExistence type="predicted"/>
<keyword evidence="1" id="KW-0472">Membrane</keyword>
<dbReference type="AlphaFoldDB" id="A0A378IPN4"/>
<feature type="transmembrane region" description="Helical" evidence="1">
    <location>
        <begin position="548"/>
        <end position="570"/>
    </location>
</feature>
<reference evidence="2 3" key="1">
    <citation type="submission" date="2018-06" db="EMBL/GenBank/DDBJ databases">
        <authorList>
            <consortium name="Pathogen Informatics"/>
            <person name="Doyle S."/>
        </authorList>
    </citation>
    <scope>NUCLEOTIDE SEQUENCE [LARGE SCALE GENOMIC DNA]</scope>
    <source>
        <strain evidence="2 3">NCTC11978</strain>
    </source>
</reference>
<sequence>MISAKPMEQLLAEDQALLRLNKITRIICETTNPEACNIQWNEAEKDLRFNFVLHMNEYSPATVHHRQFSIIPFILGFPTPPKAVEGKNNFTVKLDTANTVAGFLNRLMQYEVEAVLVGEQNFSYSTKYGLPHPKTGRGAMERVLSKAKCLFHERTMRPYGIKLTIKENNQVEIIVDAPGDPMMIAKTLCSIWRFPVNDVAVKDRSLVFSSVDAILDSMAGNRINYHSVLVLNKQGELAVTECTNSQGEILDTKEHCLEPYYPQLDALGPGLRKMFGLELRDPRRLEEYSTIIAQESNWVLFLVEADVWVTAPVPTLVKSPIPEAERFVSLSRIKGKGIFWQSVPLIQHYLYFEANRIERALQTNEGLEGTMVTIDSSFQPNPDNKKTSQAGDHFGKIYIKNSDGRINLIHEALKLSLPPTSYPNCQIELVVADNTVVLSNINPALVFHIFEIQTRMHFCFKQIEDALPATWIADHINTLMSALDKEPITIRLPIIDKTQAILTIFQEVITQLHNFSGTERQQFLKCFIAEVQAYEQSILALSPTQKTLLVAFTLVGTLLGVSLGSMFGLLGGFCLSSGANSAIPGLGMVAANYTGGGIGAALATLKGAGLTVMISTAASSFLVGIASGTGAFLVGRLGFFSPSQSQLLVKTFSQKLQDDIKKDKLLQDSSGCEVGSIPPDAVKMGGSAVP</sequence>
<organism evidence="2 3">
    <name type="scientific">Legionella feeleii</name>
    <dbReference type="NCBI Taxonomy" id="453"/>
    <lineage>
        <taxon>Bacteria</taxon>
        <taxon>Pseudomonadati</taxon>
        <taxon>Pseudomonadota</taxon>
        <taxon>Gammaproteobacteria</taxon>
        <taxon>Legionellales</taxon>
        <taxon>Legionellaceae</taxon>
        <taxon>Legionella</taxon>
    </lineage>
</organism>
<gene>
    <name evidence="2" type="ORF">NCTC11978_00161</name>
</gene>
<evidence type="ECO:0000313" key="3">
    <source>
        <dbReference type="Proteomes" id="UP000254033"/>
    </source>
</evidence>
<accession>A0A378IPN4</accession>
<dbReference type="EMBL" id="UGNY01000001">
    <property type="protein sequence ID" value="STX37013.1"/>
    <property type="molecule type" value="Genomic_DNA"/>
</dbReference>